<accession>A0ABS2R9Q1</accession>
<comment type="similarity">
    <text evidence="1 2">Belongs to the universal stress protein A family.</text>
</comment>
<dbReference type="EMBL" id="JAFBFH010000019">
    <property type="protein sequence ID" value="MBM7715884.1"/>
    <property type="molecule type" value="Genomic_DNA"/>
</dbReference>
<dbReference type="RefSeq" id="WP_077110931.1">
    <property type="nucleotide sequence ID" value="NZ_JAFBFH010000019.1"/>
</dbReference>
<proteinExistence type="inferred from homology"/>
<dbReference type="InterPro" id="IPR014729">
    <property type="entry name" value="Rossmann-like_a/b/a_fold"/>
</dbReference>
<evidence type="ECO:0000259" key="3">
    <source>
        <dbReference type="Pfam" id="PF00582"/>
    </source>
</evidence>
<evidence type="ECO:0000313" key="4">
    <source>
        <dbReference type="EMBL" id="MBM7715884.1"/>
    </source>
</evidence>
<evidence type="ECO:0000256" key="2">
    <source>
        <dbReference type="PIRNR" id="PIRNR006276"/>
    </source>
</evidence>
<dbReference type="InterPro" id="IPR006015">
    <property type="entry name" value="Universal_stress_UspA"/>
</dbReference>
<dbReference type="PIRSF" id="PIRSF006276">
    <property type="entry name" value="UspA"/>
    <property type="match status" value="1"/>
</dbReference>
<dbReference type="SUPFAM" id="SSF52402">
    <property type="entry name" value="Adenine nucleotide alpha hydrolases-like"/>
    <property type="match status" value="1"/>
</dbReference>
<reference evidence="4 5" key="1">
    <citation type="submission" date="2021-01" db="EMBL/GenBank/DDBJ databases">
        <title>Genomic Encyclopedia of Type Strains, Phase IV (KMG-IV): sequencing the most valuable type-strain genomes for metagenomic binning, comparative biology and taxonomic classification.</title>
        <authorList>
            <person name="Goeker M."/>
        </authorList>
    </citation>
    <scope>NUCLEOTIDE SEQUENCE [LARGE SCALE GENOMIC DNA]</scope>
    <source>
        <strain evidence="4 5">DSM 105453</strain>
    </source>
</reference>
<evidence type="ECO:0000313" key="5">
    <source>
        <dbReference type="Proteomes" id="UP000823485"/>
    </source>
</evidence>
<dbReference type="Gene3D" id="3.40.50.620">
    <property type="entry name" value="HUPs"/>
    <property type="match status" value="1"/>
</dbReference>
<keyword evidence="2" id="KW-0963">Cytoplasm</keyword>
<keyword evidence="5" id="KW-1185">Reference proteome</keyword>
<dbReference type="PANTHER" id="PTHR46268:SF6">
    <property type="entry name" value="UNIVERSAL STRESS PROTEIN UP12"/>
    <property type="match status" value="1"/>
</dbReference>
<sequence length="148" mass="16537">MEMCYRHILVAVDGSEPAEWAFRKGVEVAKRHDATLHLVHVVDTSQYRGIQMYDIHFTEKAINRAKELLDGYVQEAKDKGIEKVETLVEEGSPKVVITKKAAKKTGSDLIICGATGVTAVERMFLGSVSEHITRHAECDVLVVRTEKE</sequence>
<comment type="subcellular location">
    <subcellularLocation>
        <location evidence="2">Cytoplasm</location>
    </subcellularLocation>
</comment>
<dbReference type="Proteomes" id="UP000823485">
    <property type="component" value="Unassembled WGS sequence"/>
</dbReference>
<comment type="caution">
    <text evidence="4">The sequence shown here is derived from an EMBL/GenBank/DDBJ whole genome shotgun (WGS) entry which is preliminary data.</text>
</comment>
<name>A0ABS2R9Q1_9BACI</name>
<gene>
    <name evidence="4" type="ORF">JOC94_002873</name>
</gene>
<dbReference type="InterPro" id="IPR006016">
    <property type="entry name" value="UspA"/>
</dbReference>
<feature type="domain" description="UspA" evidence="3">
    <location>
        <begin position="5"/>
        <end position="144"/>
    </location>
</feature>
<dbReference type="Pfam" id="PF00582">
    <property type="entry name" value="Usp"/>
    <property type="match status" value="1"/>
</dbReference>
<protein>
    <recommendedName>
        <fullName evidence="2">Universal stress protein</fullName>
    </recommendedName>
</protein>
<organism evidence="4 5">
    <name type="scientific">Siminovitchia thermophila</name>
    <dbReference type="NCBI Taxonomy" id="1245522"/>
    <lineage>
        <taxon>Bacteria</taxon>
        <taxon>Bacillati</taxon>
        <taxon>Bacillota</taxon>
        <taxon>Bacilli</taxon>
        <taxon>Bacillales</taxon>
        <taxon>Bacillaceae</taxon>
        <taxon>Siminovitchia</taxon>
    </lineage>
</organism>
<dbReference type="PRINTS" id="PR01438">
    <property type="entry name" value="UNVRSLSTRESS"/>
</dbReference>
<dbReference type="PANTHER" id="PTHR46268">
    <property type="entry name" value="STRESS RESPONSE PROTEIN NHAX"/>
    <property type="match status" value="1"/>
</dbReference>
<evidence type="ECO:0000256" key="1">
    <source>
        <dbReference type="ARBA" id="ARBA00008791"/>
    </source>
</evidence>
<dbReference type="CDD" id="cd00293">
    <property type="entry name" value="USP-like"/>
    <property type="match status" value="1"/>
</dbReference>